<dbReference type="Gene3D" id="3.40.33.10">
    <property type="entry name" value="CAP"/>
    <property type="match status" value="1"/>
</dbReference>
<organism evidence="2 3">
    <name type="scientific">Cronartium quercuum f. sp. fusiforme G11</name>
    <dbReference type="NCBI Taxonomy" id="708437"/>
    <lineage>
        <taxon>Eukaryota</taxon>
        <taxon>Fungi</taxon>
        <taxon>Dikarya</taxon>
        <taxon>Basidiomycota</taxon>
        <taxon>Pucciniomycotina</taxon>
        <taxon>Pucciniomycetes</taxon>
        <taxon>Pucciniales</taxon>
        <taxon>Coleosporiaceae</taxon>
        <taxon>Cronartium</taxon>
    </lineage>
</organism>
<dbReference type="AlphaFoldDB" id="A0A9P6TBB0"/>
<dbReference type="PANTHER" id="PTHR10334">
    <property type="entry name" value="CYSTEINE-RICH SECRETORY PROTEIN-RELATED"/>
    <property type="match status" value="1"/>
</dbReference>
<dbReference type="SMART" id="SM00198">
    <property type="entry name" value="SCP"/>
    <property type="match status" value="1"/>
</dbReference>
<evidence type="ECO:0000313" key="3">
    <source>
        <dbReference type="Proteomes" id="UP000886653"/>
    </source>
</evidence>
<accession>A0A9P6TBB0</accession>
<gene>
    <name evidence="2" type="ORF">CROQUDRAFT_44937</name>
</gene>
<keyword evidence="3" id="KW-1185">Reference proteome</keyword>
<feature type="domain" description="SCP" evidence="1">
    <location>
        <begin position="1"/>
        <end position="131"/>
    </location>
</feature>
<dbReference type="PRINTS" id="PR00837">
    <property type="entry name" value="V5TPXLIKE"/>
</dbReference>
<sequence>KSNIRWLAAHNAIRVTYHVKNLTWSNQLAHAAKMATNTCVWEHTKQNTYGENIAANQVSPHQVVSDWVNAPNEKDSYVPGGSGYSHFTQVIWKGSTQVGCALTSCNSMEGLSDSPMSFWACEYFPAGNVLGEFKFNVPARKGGRPL</sequence>
<dbReference type="SUPFAM" id="SSF55797">
    <property type="entry name" value="PR-1-like"/>
    <property type="match status" value="1"/>
</dbReference>
<comment type="caution">
    <text evidence="2">The sequence shown here is derived from an EMBL/GenBank/DDBJ whole genome shotgun (WGS) entry which is preliminary data.</text>
</comment>
<proteinExistence type="predicted"/>
<dbReference type="OrthoDB" id="2505037at2759"/>
<dbReference type="InterPro" id="IPR035940">
    <property type="entry name" value="CAP_sf"/>
</dbReference>
<dbReference type="InterPro" id="IPR001283">
    <property type="entry name" value="CRISP-related"/>
</dbReference>
<evidence type="ECO:0000313" key="2">
    <source>
        <dbReference type="EMBL" id="KAG0146076.1"/>
    </source>
</evidence>
<dbReference type="Pfam" id="PF00188">
    <property type="entry name" value="CAP"/>
    <property type="match status" value="1"/>
</dbReference>
<dbReference type="EMBL" id="MU167266">
    <property type="protein sequence ID" value="KAG0146076.1"/>
    <property type="molecule type" value="Genomic_DNA"/>
</dbReference>
<dbReference type="Proteomes" id="UP000886653">
    <property type="component" value="Unassembled WGS sequence"/>
</dbReference>
<evidence type="ECO:0000259" key="1">
    <source>
        <dbReference type="SMART" id="SM00198"/>
    </source>
</evidence>
<protein>
    <recommendedName>
        <fullName evidence="1">SCP domain-containing protein</fullName>
    </recommendedName>
</protein>
<feature type="non-terminal residue" evidence="2">
    <location>
        <position position="1"/>
    </location>
</feature>
<reference evidence="2" key="1">
    <citation type="submission" date="2013-11" db="EMBL/GenBank/DDBJ databases">
        <title>Genome sequence of the fusiform rust pathogen reveals effectors for host alternation and coevolution with pine.</title>
        <authorList>
            <consortium name="DOE Joint Genome Institute"/>
            <person name="Smith K."/>
            <person name="Pendleton A."/>
            <person name="Kubisiak T."/>
            <person name="Anderson C."/>
            <person name="Salamov A."/>
            <person name="Aerts A."/>
            <person name="Riley R."/>
            <person name="Clum A."/>
            <person name="Lindquist E."/>
            <person name="Ence D."/>
            <person name="Campbell M."/>
            <person name="Kronenberg Z."/>
            <person name="Feau N."/>
            <person name="Dhillon B."/>
            <person name="Hamelin R."/>
            <person name="Burleigh J."/>
            <person name="Smith J."/>
            <person name="Yandell M."/>
            <person name="Nelson C."/>
            <person name="Grigoriev I."/>
            <person name="Davis J."/>
        </authorList>
    </citation>
    <scope>NUCLEOTIDE SEQUENCE</scope>
    <source>
        <strain evidence="2">G11</strain>
    </source>
</reference>
<name>A0A9P6TBB0_9BASI</name>
<dbReference type="InterPro" id="IPR014044">
    <property type="entry name" value="CAP_dom"/>
</dbReference>